<feature type="compositionally biased region" description="Pro residues" evidence="1">
    <location>
        <begin position="118"/>
        <end position="129"/>
    </location>
</feature>
<evidence type="ECO:0000313" key="2">
    <source>
        <dbReference type="EMBL" id="KKK82287.1"/>
    </source>
</evidence>
<comment type="caution">
    <text evidence="2">The sequence shown here is derived from an EMBL/GenBank/DDBJ whole genome shotgun (WGS) entry which is preliminary data.</text>
</comment>
<dbReference type="AlphaFoldDB" id="A0A0F8YLM6"/>
<evidence type="ECO:0000256" key="1">
    <source>
        <dbReference type="SAM" id="MobiDB-lite"/>
    </source>
</evidence>
<sequence>GCGMRNTVQIIIPDAQVRKSAAETILKTSGVMKELIKSEVDVKVDVTSRPDVWQTLDLMRFHRGKPLAPGVLEDLIEAGFLEQKDRGGVIEGEFREVEEEQDGNDGTSDVQHDASPGVQPPDGDPSSPV</sequence>
<name>A0A0F8YLM6_9ZZZZ</name>
<dbReference type="EMBL" id="LAZR01052742">
    <property type="protein sequence ID" value="KKK82287.1"/>
    <property type="molecule type" value="Genomic_DNA"/>
</dbReference>
<reference evidence="2" key="1">
    <citation type="journal article" date="2015" name="Nature">
        <title>Complex archaea that bridge the gap between prokaryotes and eukaryotes.</title>
        <authorList>
            <person name="Spang A."/>
            <person name="Saw J.H."/>
            <person name="Jorgensen S.L."/>
            <person name="Zaremba-Niedzwiedzka K."/>
            <person name="Martijn J."/>
            <person name="Lind A.E."/>
            <person name="van Eijk R."/>
            <person name="Schleper C."/>
            <person name="Guy L."/>
            <person name="Ettema T.J."/>
        </authorList>
    </citation>
    <scope>NUCLEOTIDE SEQUENCE</scope>
</reference>
<organism evidence="2">
    <name type="scientific">marine sediment metagenome</name>
    <dbReference type="NCBI Taxonomy" id="412755"/>
    <lineage>
        <taxon>unclassified sequences</taxon>
        <taxon>metagenomes</taxon>
        <taxon>ecological metagenomes</taxon>
    </lineage>
</organism>
<feature type="region of interest" description="Disordered" evidence="1">
    <location>
        <begin position="87"/>
        <end position="129"/>
    </location>
</feature>
<gene>
    <name evidence="2" type="ORF">LCGC14_2804920</name>
</gene>
<feature type="non-terminal residue" evidence="2">
    <location>
        <position position="1"/>
    </location>
</feature>
<protein>
    <submittedName>
        <fullName evidence="2">Uncharacterized protein</fullName>
    </submittedName>
</protein>
<proteinExistence type="predicted"/>
<accession>A0A0F8YLM6</accession>